<evidence type="ECO:0000256" key="4">
    <source>
        <dbReference type="ARBA" id="ARBA00022842"/>
    </source>
</evidence>
<protein>
    <recommendedName>
        <fullName evidence="2">polynucleotide adenylyltransferase</fullName>
        <ecNumber evidence="2">2.7.7.19</ecNumber>
    </recommendedName>
</protein>
<dbReference type="GO" id="GO:0003729">
    <property type="term" value="F:mRNA binding"/>
    <property type="evidence" value="ECO:0007669"/>
    <property type="project" value="TreeGrafter"/>
</dbReference>
<dbReference type="Pfam" id="PF22600">
    <property type="entry name" value="MTPAP-like_central"/>
    <property type="match status" value="1"/>
</dbReference>
<feature type="region of interest" description="Disordered" evidence="5">
    <location>
        <begin position="493"/>
        <end position="517"/>
    </location>
</feature>
<dbReference type="CDD" id="cd05402">
    <property type="entry name" value="NT_PAP_TUTase"/>
    <property type="match status" value="1"/>
</dbReference>
<keyword evidence="9" id="KW-1185">Reference proteome</keyword>
<accession>A0A0L0S524</accession>
<evidence type="ECO:0000256" key="1">
    <source>
        <dbReference type="ARBA" id="ARBA00008593"/>
    </source>
</evidence>
<name>A0A0L0S524_ALLM3</name>
<evidence type="ECO:0000259" key="6">
    <source>
        <dbReference type="Pfam" id="PF03828"/>
    </source>
</evidence>
<dbReference type="Pfam" id="PF03828">
    <property type="entry name" value="PAP_assoc"/>
    <property type="match status" value="1"/>
</dbReference>
<evidence type="ECO:0000256" key="2">
    <source>
        <dbReference type="ARBA" id="ARBA00012388"/>
    </source>
</evidence>
<dbReference type="GO" id="GO:0005730">
    <property type="term" value="C:nucleolus"/>
    <property type="evidence" value="ECO:0007669"/>
    <property type="project" value="TreeGrafter"/>
</dbReference>
<dbReference type="GO" id="GO:0010605">
    <property type="term" value="P:negative regulation of macromolecule metabolic process"/>
    <property type="evidence" value="ECO:0007669"/>
    <property type="project" value="UniProtKB-ARBA"/>
</dbReference>
<dbReference type="SUPFAM" id="SSF81301">
    <property type="entry name" value="Nucleotidyltransferase"/>
    <property type="match status" value="1"/>
</dbReference>
<dbReference type="AlphaFoldDB" id="A0A0L0S524"/>
<evidence type="ECO:0000313" key="9">
    <source>
        <dbReference type="Proteomes" id="UP000054350"/>
    </source>
</evidence>
<dbReference type="EMBL" id="GG745331">
    <property type="protein sequence ID" value="KNE57506.1"/>
    <property type="molecule type" value="Genomic_DNA"/>
</dbReference>
<dbReference type="GO" id="GO:0043634">
    <property type="term" value="P:polyadenylation-dependent ncRNA catabolic process"/>
    <property type="evidence" value="ECO:0007669"/>
    <property type="project" value="TreeGrafter"/>
</dbReference>
<feature type="compositionally biased region" description="Basic and acidic residues" evidence="5">
    <location>
        <begin position="495"/>
        <end position="517"/>
    </location>
</feature>
<dbReference type="InterPro" id="IPR045862">
    <property type="entry name" value="Trf4-like"/>
</dbReference>
<keyword evidence="4" id="KW-0460">Magnesium</keyword>
<dbReference type="PANTHER" id="PTHR23092">
    <property type="entry name" value="POLY(A) RNA POLYMERASE"/>
    <property type="match status" value="1"/>
</dbReference>
<organism evidence="8 9">
    <name type="scientific">Allomyces macrogynus (strain ATCC 38327)</name>
    <name type="common">Allomyces javanicus var. macrogynus</name>
    <dbReference type="NCBI Taxonomy" id="578462"/>
    <lineage>
        <taxon>Eukaryota</taxon>
        <taxon>Fungi</taxon>
        <taxon>Fungi incertae sedis</taxon>
        <taxon>Blastocladiomycota</taxon>
        <taxon>Blastocladiomycetes</taxon>
        <taxon>Blastocladiales</taxon>
        <taxon>Blastocladiaceae</taxon>
        <taxon>Allomyces</taxon>
    </lineage>
</organism>
<comment type="similarity">
    <text evidence="1">Belongs to the DNA polymerase type-B-like family.</text>
</comment>
<dbReference type="OMA" id="NGMEYSH"/>
<dbReference type="GO" id="GO:0046872">
    <property type="term" value="F:metal ion binding"/>
    <property type="evidence" value="ECO:0007669"/>
    <property type="project" value="UniProtKB-KW"/>
</dbReference>
<proteinExistence type="inferred from homology"/>
<sequence length="555" mass="61383">MSLSPVPPAVAAPPISAPNASPSPATSPAPASAPADLAAPAPVCARDTLAGDFISFDESDNDGDGDNPWIQTADAPLSADVEAMDSDHGLDDDELARKVLGTDYAPSGTPPPWRTESSGSGNSKKRKRDATKPSFVELVEERLMDSKRPPWAVGKTYSDNLTVMLHEEIIDFVEYIQPTKEEHFLREMAIASVRKMLLTEFPSAEFSVFGSFQTMLYLPHSDIDMALSFDDSRYINPTSILSRVDRLLRRSRDFTKIEFVRSARVPIVKAVHAQFGFAIDISVNQKNGHHTVKAVQQFMREHTALRPLTLVLKMFMFCRELNEVYHGGVSSYTIITMLLSMLQTHPLLVRKELHAEENLGVLLLEWLELYGVCFDHRKVTVISDGFRIKDREAKYFPGPPINPMFLSIRDPTDTSNDLARGSRQAPEIIGAIRWAYYTLTIAIARCHALKRKPVSLLGLILAVDPSILEARQALLDIHKELDVHSDKLIAAQNKRRNDERSARQVKRDSRAATEKAERAAAAAVGGGRINGVGSLTGSVGKKTEVVEFVEDDSDE</sequence>
<dbReference type="InterPro" id="IPR054708">
    <property type="entry name" value="MTPAP-like_central"/>
</dbReference>
<dbReference type="STRING" id="578462.A0A0L0S524"/>
<dbReference type="OrthoDB" id="273917at2759"/>
<gene>
    <name evidence="8" type="ORF">AMAG_03212</name>
</gene>
<reference evidence="9" key="2">
    <citation type="submission" date="2009-11" db="EMBL/GenBank/DDBJ databases">
        <title>The Genome Sequence of Allomyces macrogynus strain ATCC 38327.</title>
        <authorList>
            <consortium name="The Broad Institute Genome Sequencing Platform"/>
            <person name="Russ C."/>
            <person name="Cuomo C."/>
            <person name="Shea T."/>
            <person name="Young S.K."/>
            <person name="Zeng Q."/>
            <person name="Koehrsen M."/>
            <person name="Haas B."/>
            <person name="Borodovsky M."/>
            <person name="Guigo R."/>
            <person name="Alvarado L."/>
            <person name="Berlin A."/>
            <person name="Borenstein D."/>
            <person name="Chen Z."/>
            <person name="Engels R."/>
            <person name="Freedman E."/>
            <person name="Gellesch M."/>
            <person name="Goldberg J."/>
            <person name="Griggs A."/>
            <person name="Gujja S."/>
            <person name="Heiman D."/>
            <person name="Hepburn T."/>
            <person name="Howarth C."/>
            <person name="Jen D."/>
            <person name="Larson L."/>
            <person name="Lewis B."/>
            <person name="Mehta T."/>
            <person name="Park D."/>
            <person name="Pearson M."/>
            <person name="Roberts A."/>
            <person name="Saif S."/>
            <person name="Shenoy N."/>
            <person name="Sisk P."/>
            <person name="Stolte C."/>
            <person name="Sykes S."/>
            <person name="Walk T."/>
            <person name="White J."/>
            <person name="Yandava C."/>
            <person name="Burger G."/>
            <person name="Gray M.W."/>
            <person name="Holland P.W.H."/>
            <person name="King N."/>
            <person name="Lang F.B.F."/>
            <person name="Roger A.J."/>
            <person name="Ruiz-Trillo I."/>
            <person name="Lander E."/>
            <person name="Nusbaum C."/>
        </authorList>
    </citation>
    <scope>NUCLEOTIDE SEQUENCE [LARGE SCALE GENOMIC DNA]</scope>
    <source>
        <strain evidence="9">ATCC 38327</strain>
    </source>
</reference>
<evidence type="ECO:0000256" key="5">
    <source>
        <dbReference type="SAM" id="MobiDB-lite"/>
    </source>
</evidence>
<feature type="domain" description="PAP-associated" evidence="6">
    <location>
        <begin position="358"/>
        <end position="416"/>
    </location>
</feature>
<evidence type="ECO:0000259" key="7">
    <source>
        <dbReference type="Pfam" id="PF22600"/>
    </source>
</evidence>
<feature type="compositionally biased region" description="Low complexity" evidence="5">
    <location>
        <begin position="12"/>
        <end position="38"/>
    </location>
</feature>
<dbReference type="GO" id="GO:0031123">
    <property type="term" value="P:RNA 3'-end processing"/>
    <property type="evidence" value="ECO:0007669"/>
    <property type="project" value="TreeGrafter"/>
</dbReference>
<feature type="domain" description="Poly(A) RNA polymerase mitochondrial-like central palm" evidence="7">
    <location>
        <begin position="165"/>
        <end position="293"/>
    </location>
</feature>
<feature type="region of interest" description="Disordered" evidence="5">
    <location>
        <begin position="101"/>
        <end position="132"/>
    </location>
</feature>
<dbReference type="eggNOG" id="KOG1906">
    <property type="taxonomic scope" value="Eukaryota"/>
</dbReference>
<feature type="compositionally biased region" description="Acidic residues" evidence="5">
    <location>
        <begin position="55"/>
        <end position="65"/>
    </location>
</feature>
<feature type="region of interest" description="Disordered" evidence="5">
    <location>
        <begin position="1"/>
        <end position="38"/>
    </location>
</feature>
<dbReference type="Gene3D" id="1.10.1410.10">
    <property type="match status" value="1"/>
</dbReference>
<evidence type="ECO:0000256" key="3">
    <source>
        <dbReference type="ARBA" id="ARBA00022723"/>
    </source>
</evidence>
<dbReference type="GO" id="GO:1990817">
    <property type="term" value="F:poly(A) RNA polymerase activity"/>
    <property type="evidence" value="ECO:0007669"/>
    <property type="project" value="UniProtKB-EC"/>
</dbReference>
<dbReference type="SUPFAM" id="SSF81631">
    <property type="entry name" value="PAP/OAS1 substrate-binding domain"/>
    <property type="match status" value="1"/>
</dbReference>
<dbReference type="Proteomes" id="UP000054350">
    <property type="component" value="Unassembled WGS sequence"/>
</dbReference>
<dbReference type="GO" id="GO:0031499">
    <property type="term" value="C:TRAMP complex"/>
    <property type="evidence" value="ECO:0007669"/>
    <property type="project" value="TreeGrafter"/>
</dbReference>
<dbReference type="VEuPathDB" id="FungiDB:AMAG_03212"/>
<evidence type="ECO:0000313" key="8">
    <source>
        <dbReference type="EMBL" id="KNE57506.1"/>
    </source>
</evidence>
<dbReference type="EC" id="2.7.7.19" evidence="2"/>
<dbReference type="Gene3D" id="3.30.460.10">
    <property type="entry name" value="Beta Polymerase, domain 2"/>
    <property type="match status" value="1"/>
</dbReference>
<dbReference type="PANTHER" id="PTHR23092:SF15">
    <property type="entry name" value="INACTIVE NON-CANONICAL POLY(A) RNA POLYMERASE PROTEIN TRF4-2-RELATED"/>
    <property type="match status" value="1"/>
</dbReference>
<feature type="compositionally biased region" description="Pro residues" evidence="5">
    <location>
        <begin position="1"/>
        <end position="11"/>
    </location>
</feature>
<keyword evidence="3" id="KW-0479">Metal-binding</keyword>
<dbReference type="InterPro" id="IPR002058">
    <property type="entry name" value="PAP_assoc"/>
</dbReference>
<reference evidence="8 9" key="1">
    <citation type="submission" date="2009-11" db="EMBL/GenBank/DDBJ databases">
        <title>Annotation of Allomyces macrogynus ATCC 38327.</title>
        <authorList>
            <consortium name="The Broad Institute Genome Sequencing Platform"/>
            <person name="Russ C."/>
            <person name="Cuomo C."/>
            <person name="Burger G."/>
            <person name="Gray M.W."/>
            <person name="Holland P.W.H."/>
            <person name="King N."/>
            <person name="Lang F.B.F."/>
            <person name="Roger A.J."/>
            <person name="Ruiz-Trillo I."/>
            <person name="Young S.K."/>
            <person name="Zeng Q."/>
            <person name="Gargeya S."/>
            <person name="Fitzgerald M."/>
            <person name="Haas B."/>
            <person name="Abouelleil A."/>
            <person name="Alvarado L."/>
            <person name="Arachchi H.M."/>
            <person name="Berlin A."/>
            <person name="Chapman S.B."/>
            <person name="Gearin G."/>
            <person name="Goldberg J."/>
            <person name="Griggs A."/>
            <person name="Gujja S."/>
            <person name="Hansen M."/>
            <person name="Heiman D."/>
            <person name="Howarth C."/>
            <person name="Larimer J."/>
            <person name="Lui A."/>
            <person name="MacDonald P.J.P."/>
            <person name="McCowen C."/>
            <person name="Montmayeur A."/>
            <person name="Murphy C."/>
            <person name="Neiman D."/>
            <person name="Pearson M."/>
            <person name="Priest M."/>
            <person name="Roberts A."/>
            <person name="Saif S."/>
            <person name="Shea T."/>
            <person name="Sisk P."/>
            <person name="Stolte C."/>
            <person name="Sykes S."/>
            <person name="Wortman J."/>
            <person name="Nusbaum C."/>
            <person name="Birren B."/>
        </authorList>
    </citation>
    <scope>NUCLEOTIDE SEQUENCE [LARGE SCALE GENOMIC DNA]</scope>
    <source>
        <strain evidence="8 9">ATCC 38327</strain>
    </source>
</reference>
<dbReference type="InterPro" id="IPR043519">
    <property type="entry name" value="NT_sf"/>
</dbReference>
<feature type="region of interest" description="Disordered" evidence="5">
    <location>
        <begin position="54"/>
        <end position="73"/>
    </location>
</feature>